<dbReference type="GO" id="GO:0030332">
    <property type="term" value="F:cyclin binding"/>
    <property type="evidence" value="ECO:0007669"/>
    <property type="project" value="TreeGrafter"/>
</dbReference>
<feature type="region of interest" description="Disordered" evidence="9">
    <location>
        <begin position="85"/>
        <end position="104"/>
    </location>
</feature>
<evidence type="ECO:0000256" key="6">
    <source>
        <dbReference type="ARBA" id="ARBA00032298"/>
    </source>
</evidence>
<evidence type="ECO:0000313" key="11">
    <source>
        <dbReference type="Proteomes" id="UP000838412"/>
    </source>
</evidence>
<dbReference type="GO" id="GO:0043161">
    <property type="term" value="P:proteasome-mediated ubiquitin-dependent protein catabolic process"/>
    <property type="evidence" value="ECO:0007669"/>
    <property type="project" value="TreeGrafter"/>
</dbReference>
<dbReference type="GO" id="GO:0005634">
    <property type="term" value="C:nucleus"/>
    <property type="evidence" value="ECO:0007669"/>
    <property type="project" value="TreeGrafter"/>
</dbReference>
<evidence type="ECO:0000256" key="9">
    <source>
        <dbReference type="SAM" id="MobiDB-lite"/>
    </source>
</evidence>
<comment type="catalytic activity">
    <reaction evidence="1">
        <text>S-ubiquitinyl-[E2 ubiquitin-conjugating enzyme]-L-cysteine + [acceptor protein]-L-lysine = [E2 ubiquitin-conjugating enzyme]-L-cysteine + N(6)-ubiquitinyl-[acceptor protein]-L-lysine.</text>
        <dbReference type="EC" id="2.3.2.26"/>
    </reaction>
</comment>
<dbReference type="Pfam" id="PF09814">
    <property type="entry name" value="HECT_2"/>
    <property type="match status" value="1"/>
</dbReference>
<dbReference type="GO" id="GO:0051865">
    <property type="term" value="P:protein autoubiquitination"/>
    <property type="evidence" value="ECO:0007669"/>
    <property type="project" value="TreeGrafter"/>
</dbReference>
<proteinExistence type="predicted"/>
<reference evidence="10" key="1">
    <citation type="submission" date="2022-01" db="EMBL/GenBank/DDBJ databases">
        <authorList>
            <person name="Braso-Vives M."/>
        </authorList>
    </citation>
    <scope>NUCLEOTIDE SEQUENCE</scope>
</reference>
<comment type="function">
    <text evidence="7">E3 ubiquitin-protein ligase which accepts ubiquitin from specific E2 ubiquitin-conjugating enzymes, and transfers it to substrates, generally promoting their degradation by the proteasome. Independently of its E3 ubiquitin-protein ligase activity, acts as an inhibitor of CPSF3 endonuclease activity by blocking CPSF3 active site.</text>
</comment>
<dbReference type="GO" id="GO:0031624">
    <property type="term" value="F:ubiquitin conjugating enzyme binding"/>
    <property type="evidence" value="ECO:0007669"/>
    <property type="project" value="TreeGrafter"/>
</dbReference>
<keyword evidence="11" id="KW-1185">Reference proteome</keyword>
<accession>A0A8J9YHP8</accession>
<dbReference type="InterPro" id="IPR019193">
    <property type="entry name" value="UBQ-conj_enz_E2-bd_prot"/>
</dbReference>
<dbReference type="PANTHER" id="PTHR31531:SF2">
    <property type="entry name" value="E3 UBIQUITIN-PROTEIN LIGASE E3D"/>
    <property type="match status" value="1"/>
</dbReference>
<evidence type="ECO:0000256" key="5">
    <source>
        <dbReference type="ARBA" id="ARBA00032234"/>
    </source>
</evidence>
<evidence type="ECO:0000256" key="8">
    <source>
        <dbReference type="ARBA" id="ARBA00064185"/>
    </source>
</evidence>
<dbReference type="GO" id="GO:0061630">
    <property type="term" value="F:ubiquitin protein ligase activity"/>
    <property type="evidence" value="ECO:0007669"/>
    <property type="project" value="UniProtKB-EC"/>
</dbReference>
<dbReference type="OrthoDB" id="66510at2759"/>
<evidence type="ECO:0000256" key="2">
    <source>
        <dbReference type="ARBA" id="ARBA00012485"/>
    </source>
</evidence>
<dbReference type="GO" id="GO:0000209">
    <property type="term" value="P:protein polyubiquitination"/>
    <property type="evidence" value="ECO:0007669"/>
    <property type="project" value="TreeGrafter"/>
</dbReference>
<sequence length="395" mass="43514">MEGKTLFVEIQKQVGAAHFVLPVEAVKDSKSLPVHVHPDKITVGSGDGGSVYRFPDGFRVRPKSCSGLKWLDGDGLHLRLSVVEEEEQKEEEEDGRGEEEGPDIKPGKTRMCCAKCGQQLLKPSFCAKRVLPLPSDGWQEAVAHSFCHKSQDTQNMAAQTLAPRQADILTGTGHVLVHAKAIHSDNVEVVVPEDKMVQVPLVRCKRCRSQVGVGVTSGKKSTSAQETPQPPGAIKLYLSEITVHAEGSTCSPVTPCHTSPEQDGILAQQLLKESESQYCLRFVVQDLRADVYLLMWLLKSETRLMTISTRGPVSSHDVLKILYLPLPRNGVNKLLLESWKKDENVGLLSYPRDTCLHLVSHLVSHTHSLPPSLRSMNNFMVGFLKLKNVPVSITT</sequence>
<dbReference type="Proteomes" id="UP000838412">
    <property type="component" value="Chromosome 1"/>
</dbReference>
<dbReference type="GO" id="GO:0000151">
    <property type="term" value="C:ubiquitin ligase complex"/>
    <property type="evidence" value="ECO:0007669"/>
    <property type="project" value="TreeGrafter"/>
</dbReference>
<dbReference type="GO" id="GO:0006513">
    <property type="term" value="P:protein monoubiquitination"/>
    <property type="evidence" value="ECO:0007669"/>
    <property type="project" value="TreeGrafter"/>
</dbReference>
<comment type="subunit">
    <text evidence="8">Interacts with UBE2C/UbcH10 (E2 ubiquitin-conjugating enzyme). In vitro, interacts with cyclin-B.</text>
</comment>
<dbReference type="GO" id="GO:0005829">
    <property type="term" value="C:cytosol"/>
    <property type="evidence" value="ECO:0007669"/>
    <property type="project" value="TreeGrafter"/>
</dbReference>
<evidence type="ECO:0000256" key="4">
    <source>
        <dbReference type="ARBA" id="ARBA00029737"/>
    </source>
</evidence>
<evidence type="ECO:0000256" key="3">
    <source>
        <dbReference type="ARBA" id="ARBA00013646"/>
    </source>
</evidence>
<feature type="compositionally biased region" description="Acidic residues" evidence="9">
    <location>
        <begin position="85"/>
        <end position="97"/>
    </location>
</feature>
<protein>
    <recommendedName>
        <fullName evidence="3">E3 ubiquitin-protein ligase E3D</fullName>
        <ecNumber evidence="2">2.3.2.26</ecNumber>
    </recommendedName>
    <alternativeName>
        <fullName evidence="6">HECT-type E3 ubiquitin transferase E3D</fullName>
    </alternativeName>
    <alternativeName>
        <fullName evidence="5">UbcH10-binding protein with a HECT-like domain</fullName>
    </alternativeName>
    <alternativeName>
        <fullName evidence="4">Ubiquitin-conjugating enzyme E2C-binding protein</fullName>
    </alternativeName>
</protein>
<organism evidence="10 11">
    <name type="scientific">Branchiostoma lanceolatum</name>
    <name type="common">Common lancelet</name>
    <name type="synonym">Amphioxus lanceolatum</name>
    <dbReference type="NCBI Taxonomy" id="7740"/>
    <lineage>
        <taxon>Eukaryota</taxon>
        <taxon>Metazoa</taxon>
        <taxon>Chordata</taxon>
        <taxon>Cephalochordata</taxon>
        <taxon>Leptocardii</taxon>
        <taxon>Amphioxiformes</taxon>
        <taxon>Branchiostomatidae</taxon>
        <taxon>Branchiostoma</taxon>
    </lineage>
</organism>
<dbReference type="EMBL" id="OV696686">
    <property type="protein sequence ID" value="CAH1226728.1"/>
    <property type="molecule type" value="Genomic_DNA"/>
</dbReference>
<evidence type="ECO:0000313" key="10">
    <source>
        <dbReference type="EMBL" id="CAH1226728.1"/>
    </source>
</evidence>
<dbReference type="AlphaFoldDB" id="A0A8J9YHP8"/>
<dbReference type="PANTHER" id="PTHR31531">
    <property type="entry name" value="E3 UBIQUITIN-PROTEIN LIGASE E3D FAMILY MEMBER"/>
    <property type="match status" value="1"/>
</dbReference>
<dbReference type="EC" id="2.3.2.26" evidence="2"/>
<gene>
    <name evidence="10" type="primary">UBE3D</name>
    <name evidence="10" type="ORF">BLAG_LOCUS343</name>
</gene>
<evidence type="ECO:0000256" key="7">
    <source>
        <dbReference type="ARBA" id="ARBA00053831"/>
    </source>
</evidence>
<evidence type="ECO:0000256" key="1">
    <source>
        <dbReference type="ARBA" id="ARBA00000885"/>
    </source>
</evidence>
<name>A0A8J9YHP8_BRALA</name>